<dbReference type="PANTHER" id="PTHR22595">
    <property type="entry name" value="CHITINASE-RELATED"/>
    <property type="match status" value="1"/>
</dbReference>
<accession>A0A6A4YVH2</accession>
<keyword evidence="1" id="KW-0611">Plant defense</keyword>
<feature type="chain" id="PRO_5025387943" description="Glycoside hydrolase family 19 catalytic domain-containing protein" evidence="4">
    <location>
        <begin position="20"/>
        <end position="332"/>
    </location>
</feature>
<evidence type="ECO:0000259" key="5">
    <source>
        <dbReference type="Pfam" id="PF00182"/>
    </source>
</evidence>
<dbReference type="OrthoDB" id="5985073at2759"/>
<proteinExistence type="predicted"/>
<feature type="region of interest" description="Disordered" evidence="3">
    <location>
        <begin position="203"/>
        <end position="235"/>
    </location>
</feature>
<dbReference type="PANTHER" id="PTHR22595:SF79">
    <property type="entry name" value="CHITINASE 12"/>
    <property type="match status" value="1"/>
</dbReference>
<dbReference type="GO" id="GO:0016998">
    <property type="term" value="P:cell wall macromolecule catabolic process"/>
    <property type="evidence" value="ECO:0007669"/>
    <property type="project" value="InterPro"/>
</dbReference>
<dbReference type="Pfam" id="PF00182">
    <property type="entry name" value="Glyco_hydro_19"/>
    <property type="match status" value="2"/>
</dbReference>
<evidence type="ECO:0000256" key="3">
    <source>
        <dbReference type="SAM" id="MobiDB-lite"/>
    </source>
</evidence>
<comment type="caution">
    <text evidence="6">The sequence shown here is derived from an EMBL/GenBank/DDBJ whole genome shotgun (WGS) entry which is preliminary data.</text>
</comment>
<evidence type="ECO:0000256" key="4">
    <source>
        <dbReference type="SAM" id="SignalP"/>
    </source>
</evidence>
<dbReference type="InterPro" id="IPR000726">
    <property type="entry name" value="Glyco_hydro_19_cat"/>
</dbReference>
<keyword evidence="2" id="KW-1015">Disulfide bond</keyword>
<dbReference type="InterPro" id="IPR023346">
    <property type="entry name" value="Lysozyme-like_dom_sf"/>
</dbReference>
<evidence type="ECO:0000313" key="6">
    <source>
        <dbReference type="EMBL" id="KAF0700274.1"/>
    </source>
</evidence>
<feature type="non-terminal residue" evidence="6">
    <location>
        <position position="332"/>
    </location>
</feature>
<dbReference type="Gene3D" id="1.10.530.10">
    <property type="match status" value="1"/>
</dbReference>
<keyword evidence="4" id="KW-0732">Signal</keyword>
<dbReference type="GO" id="GO:0006952">
    <property type="term" value="P:defense response"/>
    <property type="evidence" value="ECO:0007669"/>
    <property type="project" value="UniProtKB-KW"/>
</dbReference>
<dbReference type="AlphaFoldDB" id="A0A6A4YVH2"/>
<feature type="signal peptide" evidence="4">
    <location>
        <begin position="1"/>
        <end position="19"/>
    </location>
</feature>
<feature type="domain" description="Glycoside hydrolase family 19 catalytic" evidence="5">
    <location>
        <begin position="97"/>
        <end position="203"/>
    </location>
</feature>
<dbReference type="EMBL" id="VJMH01005130">
    <property type="protein sequence ID" value="KAF0700274.1"/>
    <property type="molecule type" value="Genomic_DNA"/>
</dbReference>
<feature type="domain" description="Glycoside hydrolase family 19 catalytic" evidence="5">
    <location>
        <begin position="36"/>
        <end position="80"/>
    </location>
</feature>
<evidence type="ECO:0000256" key="2">
    <source>
        <dbReference type="ARBA" id="ARBA00023157"/>
    </source>
</evidence>
<dbReference type="GO" id="GO:0006032">
    <property type="term" value="P:chitin catabolic process"/>
    <property type="evidence" value="ECO:0007669"/>
    <property type="project" value="InterPro"/>
</dbReference>
<dbReference type="Gene3D" id="3.30.20.10">
    <property type="entry name" value="Endochitinase, domain 2"/>
    <property type="match status" value="1"/>
</dbReference>
<name>A0A6A4YVH2_9STRA</name>
<dbReference type="CDD" id="cd00325">
    <property type="entry name" value="chitinase_GH19"/>
    <property type="match status" value="1"/>
</dbReference>
<feature type="compositionally biased region" description="Low complexity" evidence="3">
    <location>
        <begin position="208"/>
        <end position="235"/>
    </location>
</feature>
<dbReference type="GO" id="GO:0004568">
    <property type="term" value="F:chitinase activity"/>
    <property type="evidence" value="ECO:0007669"/>
    <property type="project" value="InterPro"/>
</dbReference>
<evidence type="ECO:0000256" key="1">
    <source>
        <dbReference type="ARBA" id="ARBA00022821"/>
    </source>
</evidence>
<protein>
    <recommendedName>
        <fullName evidence="5">Glycoside hydrolase family 19 catalytic domain-containing protein</fullName>
    </recommendedName>
</protein>
<feature type="region of interest" description="Disordered" evidence="3">
    <location>
        <begin position="308"/>
        <end position="332"/>
    </location>
</feature>
<reference evidence="6" key="1">
    <citation type="submission" date="2019-06" db="EMBL/GenBank/DDBJ databases">
        <title>Genomics analysis of Aphanomyces spp. identifies a new class of oomycete effector associated with host adaptation.</title>
        <authorList>
            <person name="Gaulin E."/>
        </authorList>
    </citation>
    <scope>NUCLEOTIDE SEQUENCE</scope>
    <source>
        <strain evidence="6">CBS 578.67</strain>
    </source>
</reference>
<organism evidence="6">
    <name type="scientific">Aphanomyces stellatus</name>
    <dbReference type="NCBI Taxonomy" id="120398"/>
    <lineage>
        <taxon>Eukaryota</taxon>
        <taxon>Sar</taxon>
        <taxon>Stramenopiles</taxon>
        <taxon>Oomycota</taxon>
        <taxon>Saprolegniomycetes</taxon>
        <taxon>Saprolegniales</taxon>
        <taxon>Verrucalvaceae</taxon>
        <taxon>Aphanomyces</taxon>
    </lineage>
</organism>
<gene>
    <name evidence="6" type="ORF">As57867_009146</name>
</gene>
<sequence>MQVAYLILVLAASASSTSAAIGDYFSKAQFQVSFPNAKPVFSYDKLVQYATEFDAFANTGNAENDKREVAAFLAHVSRETGYLKFPHELGADNARYAPFIGRGALHITWDYNYKAFGAAIGQTLDRTTCVRVAQEADLAWRSGFWFWHNNKMHAHAGILNEFGYTTRKINGGECGTDNEQDRINRFIKFCKVLNVEPGTDLKCPSKNPTTTPVGNTTQTPTTATPSTTPTNVPTVIPTTVTIPTTTATTNTTAVPTTTAVGTTAVPKTTAAGTTTTTVPTTTSVSTSTAVPTTTAVGTTAVPKTTAAGTTTTTVPTTTSVSTSTAVPTTTAV</sequence>
<dbReference type="SUPFAM" id="SSF53955">
    <property type="entry name" value="Lysozyme-like"/>
    <property type="match status" value="1"/>
</dbReference>